<evidence type="ECO:0000259" key="2">
    <source>
        <dbReference type="Pfam" id="PF03703"/>
    </source>
</evidence>
<keyword evidence="1" id="KW-0472">Membrane</keyword>
<comment type="caution">
    <text evidence="3">The sequence shown here is derived from an EMBL/GenBank/DDBJ whole genome shotgun (WGS) entry which is preliminary data.</text>
</comment>
<dbReference type="PANTHER" id="PTHR37938:SF1">
    <property type="entry name" value="BLL0215 PROTEIN"/>
    <property type="match status" value="1"/>
</dbReference>
<feature type="transmembrane region" description="Helical" evidence="1">
    <location>
        <begin position="41"/>
        <end position="64"/>
    </location>
</feature>
<dbReference type="PANTHER" id="PTHR37938">
    <property type="entry name" value="BLL0215 PROTEIN"/>
    <property type="match status" value="1"/>
</dbReference>
<dbReference type="EMBL" id="JAJFZV010000020">
    <property type="protein sequence ID" value="MCC3299822.1"/>
    <property type="molecule type" value="Genomic_DNA"/>
</dbReference>
<dbReference type="RefSeq" id="WP_227897844.1">
    <property type="nucleotide sequence ID" value="NZ_CP099467.1"/>
</dbReference>
<organism evidence="3 4">
    <name type="scientific">Arthrobacter caoxuetaonis</name>
    <dbReference type="NCBI Taxonomy" id="2886935"/>
    <lineage>
        <taxon>Bacteria</taxon>
        <taxon>Bacillati</taxon>
        <taxon>Actinomycetota</taxon>
        <taxon>Actinomycetes</taxon>
        <taxon>Micrococcales</taxon>
        <taxon>Micrococcaceae</taxon>
        <taxon>Arthrobacter</taxon>
    </lineage>
</organism>
<evidence type="ECO:0000256" key="1">
    <source>
        <dbReference type="SAM" id="Phobius"/>
    </source>
</evidence>
<dbReference type="AlphaFoldDB" id="A0A9X1MI92"/>
<feature type="domain" description="YdbS-like PH" evidence="2">
    <location>
        <begin position="96"/>
        <end position="176"/>
    </location>
</feature>
<keyword evidence="1" id="KW-0812">Transmembrane</keyword>
<dbReference type="Proteomes" id="UP001139158">
    <property type="component" value="Unassembled WGS sequence"/>
</dbReference>
<evidence type="ECO:0000313" key="4">
    <source>
        <dbReference type="Proteomes" id="UP001139158"/>
    </source>
</evidence>
<protein>
    <submittedName>
        <fullName evidence="3">PH domain-containing protein</fullName>
    </submittedName>
</protein>
<dbReference type="InterPro" id="IPR005182">
    <property type="entry name" value="YdbS-like_PH"/>
</dbReference>
<reference evidence="3" key="1">
    <citation type="submission" date="2021-10" db="EMBL/GenBank/DDBJ databases">
        <title>Novel species in genus Arthrobacter.</title>
        <authorList>
            <person name="Liu Y."/>
        </authorList>
    </citation>
    <scope>NUCLEOTIDE SEQUENCE</scope>
    <source>
        <strain evidence="3">Zg-Y453</strain>
    </source>
</reference>
<name>A0A9X1MI92_9MICC</name>
<sequence length="196" mass="21896">MSTFDTEAPAATSPNPVKLPRDLRLNPGEEAIYLLRTHPKVLFLPAVTWLILVGAAVACYMFVPRDMLEGWLYLGLQAVTCALTIHYAAWPILQWWKKVYIVTTKQLIIREGVLYKKSISSQLIRVSDIQVERGILDRIFRCGTLVIINAANGEAAQAANRVIFTDVPHALKVEQTLKDMVYHNSAVAQMPGASTY</sequence>
<gene>
    <name evidence="3" type="ORF">LJ757_18850</name>
</gene>
<accession>A0A9X1MI92</accession>
<dbReference type="Pfam" id="PF03703">
    <property type="entry name" value="bPH_2"/>
    <property type="match status" value="1"/>
</dbReference>
<keyword evidence="1" id="KW-1133">Transmembrane helix</keyword>
<proteinExistence type="predicted"/>
<feature type="transmembrane region" description="Helical" evidence="1">
    <location>
        <begin position="70"/>
        <end position="90"/>
    </location>
</feature>
<evidence type="ECO:0000313" key="3">
    <source>
        <dbReference type="EMBL" id="MCC3299822.1"/>
    </source>
</evidence>
<keyword evidence="4" id="KW-1185">Reference proteome</keyword>